<proteinExistence type="predicted"/>
<gene>
    <name evidence="1" type="ORF">S12H4_53486</name>
</gene>
<sequence length="136" mass="14915">EVQLTTVAGDKTLPDVVIADLPTGATIVRATAMFKFRMMENTHATEPNNLVLDQYIQVRKSGQAFNNAIKMINTGFSLAAVTREGGDVIIGTMDIAGTNKVDANDTYNFQWTNADAAQDNLQFNDVQVGLRIWYSV</sequence>
<evidence type="ECO:0000313" key="1">
    <source>
        <dbReference type="EMBL" id="GAJ03212.1"/>
    </source>
</evidence>
<feature type="non-terminal residue" evidence="1">
    <location>
        <position position="1"/>
    </location>
</feature>
<accession>X1UI04</accession>
<dbReference type="EMBL" id="BARW01034055">
    <property type="protein sequence ID" value="GAJ03212.1"/>
    <property type="molecule type" value="Genomic_DNA"/>
</dbReference>
<protein>
    <submittedName>
        <fullName evidence="1">Uncharacterized protein</fullName>
    </submittedName>
</protein>
<organism evidence="1">
    <name type="scientific">marine sediment metagenome</name>
    <dbReference type="NCBI Taxonomy" id="412755"/>
    <lineage>
        <taxon>unclassified sequences</taxon>
        <taxon>metagenomes</taxon>
        <taxon>ecological metagenomes</taxon>
    </lineage>
</organism>
<name>X1UI04_9ZZZZ</name>
<comment type="caution">
    <text evidence="1">The sequence shown here is derived from an EMBL/GenBank/DDBJ whole genome shotgun (WGS) entry which is preliminary data.</text>
</comment>
<reference evidence="1" key="1">
    <citation type="journal article" date="2014" name="Front. Microbiol.">
        <title>High frequency of phylogenetically diverse reductive dehalogenase-homologous genes in deep subseafloor sedimentary metagenomes.</title>
        <authorList>
            <person name="Kawai M."/>
            <person name="Futagami T."/>
            <person name="Toyoda A."/>
            <person name="Takaki Y."/>
            <person name="Nishi S."/>
            <person name="Hori S."/>
            <person name="Arai W."/>
            <person name="Tsubouchi T."/>
            <person name="Morono Y."/>
            <person name="Uchiyama I."/>
            <person name="Ito T."/>
            <person name="Fujiyama A."/>
            <person name="Inagaki F."/>
            <person name="Takami H."/>
        </authorList>
    </citation>
    <scope>NUCLEOTIDE SEQUENCE</scope>
    <source>
        <strain evidence="1">Expedition CK06-06</strain>
    </source>
</reference>
<dbReference type="AlphaFoldDB" id="X1UI04"/>